<sequence>MKILITGGTGFLGRHLVWRAAAEGAQVVFTGRNALAAQEVMRFAPCPVTWQALEQGMPDAAATLRTLAQGTDAIIHCAALSAPWGTPEAFHRANVVSTQEVLDAGHAAGTRRLIHVSTPSLYFGFADRLDIREDAALPPPANEYVRTKTLAETLVRQNPLPETVIVRPRALFGAWDQTLVPRLLRVMQRGALPLMRGGNISMDLTYIDNAVEAIWLALTRPLPRPLATYNITNGEPRQLQDVLAIMAREFRLPLRTRRVPWWLIDKVARLLELHARWGDGREPLLTRYSAGVMAFSQTLNIDALRNELGYCPQVSIEEGIRRHAAWLRGDQMGSNR</sequence>
<dbReference type="InterPro" id="IPR036291">
    <property type="entry name" value="NAD(P)-bd_dom_sf"/>
</dbReference>
<evidence type="ECO:0000259" key="1">
    <source>
        <dbReference type="Pfam" id="PF01370"/>
    </source>
</evidence>
<dbReference type="GO" id="GO:0005737">
    <property type="term" value="C:cytoplasm"/>
    <property type="evidence" value="ECO:0007669"/>
    <property type="project" value="TreeGrafter"/>
</dbReference>
<evidence type="ECO:0000313" key="3">
    <source>
        <dbReference type="Proteomes" id="UP000192491"/>
    </source>
</evidence>
<dbReference type="Pfam" id="PF01370">
    <property type="entry name" value="Epimerase"/>
    <property type="match status" value="1"/>
</dbReference>
<dbReference type="EMBL" id="MTEJ01000079">
    <property type="protein sequence ID" value="OQX11825.1"/>
    <property type="molecule type" value="Genomic_DNA"/>
</dbReference>
<dbReference type="Proteomes" id="UP000192491">
    <property type="component" value="Unassembled WGS sequence"/>
</dbReference>
<protein>
    <submittedName>
        <fullName evidence="2">NAD-dependent epimerase</fullName>
    </submittedName>
</protein>
<comment type="caution">
    <text evidence="2">The sequence shown here is derived from an EMBL/GenBank/DDBJ whole genome shotgun (WGS) entry which is preliminary data.</text>
</comment>
<organism evidence="2 3">
    <name type="scientific">Thiothrix lacustris</name>
    <dbReference type="NCBI Taxonomy" id="525917"/>
    <lineage>
        <taxon>Bacteria</taxon>
        <taxon>Pseudomonadati</taxon>
        <taxon>Pseudomonadota</taxon>
        <taxon>Gammaproteobacteria</taxon>
        <taxon>Thiotrichales</taxon>
        <taxon>Thiotrichaceae</taxon>
        <taxon>Thiothrix</taxon>
    </lineage>
</organism>
<dbReference type="InterPro" id="IPR051783">
    <property type="entry name" value="NAD(P)-dependent_oxidoreduct"/>
</dbReference>
<evidence type="ECO:0000313" key="2">
    <source>
        <dbReference type="EMBL" id="OQX11825.1"/>
    </source>
</evidence>
<feature type="domain" description="NAD-dependent epimerase/dehydratase" evidence="1">
    <location>
        <begin position="3"/>
        <end position="231"/>
    </location>
</feature>
<dbReference type="PANTHER" id="PTHR48079:SF6">
    <property type="entry name" value="NAD(P)-BINDING DOMAIN-CONTAINING PROTEIN-RELATED"/>
    <property type="match status" value="1"/>
</dbReference>
<dbReference type="PANTHER" id="PTHR48079">
    <property type="entry name" value="PROTEIN YEEZ"/>
    <property type="match status" value="1"/>
</dbReference>
<dbReference type="InterPro" id="IPR001509">
    <property type="entry name" value="Epimerase_deHydtase"/>
</dbReference>
<name>A0A1Y1QRQ4_9GAMM</name>
<dbReference type="SUPFAM" id="SSF51735">
    <property type="entry name" value="NAD(P)-binding Rossmann-fold domains"/>
    <property type="match status" value="1"/>
</dbReference>
<reference evidence="2 3" key="1">
    <citation type="submission" date="2017-01" db="EMBL/GenBank/DDBJ databases">
        <title>Novel large sulfur bacteria in the metagenomes of groundwater-fed chemosynthetic microbial mats in the Lake Huron basin.</title>
        <authorList>
            <person name="Sharrar A.M."/>
            <person name="Flood B.E."/>
            <person name="Bailey J.V."/>
            <person name="Jones D.S."/>
            <person name="Biddanda B."/>
            <person name="Ruberg S.A."/>
            <person name="Marcus D.N."/>
            <person name="Dick G.J."/>
        </authorList>
    </citation>
    <scope>NUCLEOTIDE SEQUENCE [LARGE SCALE GENOMIC DNA]</scope>
    <source>
        <strain evidence="2">A8</strain>
    </source>
</reference>
<dbReference type="Gene3D" id="3.40.50.720">
    <property type="entry name" value="NAD(P)-binding Rossmann-like Domain"/>
    <property type="match status" value="1"/>
</dbReference>
<proteinExistence type="predicted"/>
<gene>
    <name evidence="2" type="ORF">BWK73_16585</name>
</gene>
<accession>A0A1Y1QRQ4</accession>
<dbReference type="GO" id="GO:0004029">
    <property type="term" value="F:aldehyde dehydrogenase (NAD+) activity"/>
    <property type="evidence" value="ECO:0007669"/>
    <property type="project" value="TreeGrafter"/>
</dbReference>
<dbReference type="AlphaFoldDB" id="A0A1Y1QRQ4"/>